<organism evidence="2 3">
    <name type="scientific">Trifolium medium</name>
    <dbReference type="NCBI Taxonomy" id="97028"/>
    <lineage>
        <taxon>Eukaryota</taxon>
        <taxon>Viridiplantae</taxon>
        <taxon>Streptophyta</taxon>
        <taxon>Embryophyta</taxon>
        <taxon>Tracheophyta</taxon>
        <taxon>Spermatophyta</taxon>
        <taxon>Magnoliopsida</taxon>
        <taxon>eudicotyledons</taxon>
        <taxon>Gunneridae</taxon>
        <taxon>Pentapetalae</taxon>
        <taxon>rosids</taxon>
        <taxon>fabids</taxon>
        <taxon>Fabales</taxon>
        <taxon>Fabaceae</taxon>
        <taxon>Papilionoideae</taxon>
        <taxon>50 kb inversion clade</taxon>
        <taxon>NPAAA clade</taxon>
        <taxon>Hologalegina</taxon>
        <taxon>IRL clade</taxon>
        <taxon>Trifolieae</taxon>
        <taxon>Trifolium</taxon>
    </lineage>
</organism>
<evidence type="ECO:0000259" key="1">
    <source>
        <dbReference type="Pfam" id="PF22936"/>
    </source>
</evidence>
<evidence type="ECO:0000313" key="3">
    <source>
        <dbReference type="Proteomes" id="UP000265520"/>
    </source>
</evidence>
<reference evidence="2 3" key="1">
    <citation type="journal article" date="2018" name="Front. Plant Sci.">
        <title>Red Clover (Trifolium pratense) and Zigzag Clover (T. medium) - A Picture of Genomic Similarities and Differences.</title>
        <authorList>
            <person name="Dluhosova J."/>
            <person name="Istvanek J."/>
            <person name="Nedelnik J."/>
            <person name="Repkova J."/>
        </authorList>
    </citation>
    <scope>NUCLEOTIDE SEQUENCE [LARGE SCALE GENOMIC DNA]</scope>
    <source>
        <strain evidence="3">cv. 10/8</strain>
        <tissue evidence="2">Leaf</tissue>
    </source>
</reference>
<accession>A0A392SAS5</accession>
<feature type="domain" description="Retrovirus-related Pol polyprotein from transposon TNT 1-94-like beta-barrel" evidence="1">
    <location>
        <begin position="42"/>
        <end position="88"/>
    </location>
</feature>
<dbReference type="AlphaFoldDB" id="A0A392SAS5"/>
<dbReference type="EMBL" id="LXQA010339145">
    <property type="protein sequence ID" value="MCI45070.1"/>
    <property type="molecule type" value="Genomic_DNA"/>
</dbReference>
<keyword evidence="3" id="KW-1185">Reference proteome</keyword>
<dbReference type="Proteomes" id="UP000265520">
    <property type="component" value="Unassembled WGS sequence"/>
</dbReference>
<dbReference type="Pfam" id="PF22936">
    <property type="entry name" value="Pol_BBD"/>
    <property type="match status" value="1"/>
</dbReference>
<proteinExistence type="predicted"/>
<protein>
    <submittedName>
        <fullName evidence="2">Retrovirus-related pol polyprotein from transposon TNT 1-94</fullName>
    </submittedName>
</protein>
<evidence type="ECO:0000313" key="2">
    <source>
        <dbReference type="EMBL" id="MCI45070.1"/>
    </source>
</evidence>
<sequence length="91" mass="10396">DECWHKKGQQDDEEVNIAQDQDPNIVLMMATTCEGKSKNEEWYLDSGCLNHMTAHKEWLTNFDTSKKTSIKLVDSRSVVAEGIGNILKMCY</sequence>
<dbReference type="InterPro" id="IPR054722">
    <property type="entry name" value="PolX-like_BBD"/>
</dbReference>
<name>A0A392SAS5_9FABA</name>
<comment type="caution">
    <text evidence="2">The sequence shown here is derived from an EMBL/GenBank/DDBJ whole genome shotgun (WGS) entry which is preliminary data.</text>
</comment>
<feature type="non-terminal residue" evidence="2">
    <location>
        <position position="1"/>
    </location>
</feature>